<name>A0ABN6ABC0_MYCNT</name>
<proteinExistence type="predicted"/>
<dbReference type="Proteomes" id="UP000465812">
    <property type="component" value="Chromosome"/>
</dbReference>
<evidence type="ECO:0000256" key="1">
    <source>
        <dbReference type="SAM" id="MobiDB-lite"/>
    </source>
</evidence>
<evidence type="ECO:0000313" key="2">
    <source>
        <dbReference type="EMBL" id="BBY40364.1"/>
    </source>
</evidence>
<feature type="region of interest" description="Disordered" evidence="1">
    <location>
        <begin position="1"/>
        <end position="23"/>
    </location>
</feature>
<organism evidence="2 3">
    <name type="scientific">Mycobacterium mantenii</name>
    <dbReference type="NCBI Taxonomy" id="560555"/>
    <lineage>
        <taxon>Bacteria</taxon>
        <taxon>Bacillati</taxon>
        <taxon>Actinomycetota</taxon>
        <taxon>Actinomycetes</taxon>
        <taxon>Mycobacteriales</taxon>
        <taxon>Mycobacteriaceae</taxon>
        <taxon>Mycobacterium</taxon>
        <taxon>Mycobacterium avium complex (MAC)</taxon>
    </lineage>
</organism>
<sequence length="72" mass="7901">MTQRRADRAESLGRQPGLPPDLGGKALRRIVDRAQLALDEFVFDGVLDLAEVVTAVACAHLERHRTLLQPLG</sequence>
<dbReference type="EMBL" id="AP022590">
    <property type="protein sequence ID" value="BBY40364.1"/>
    <property type="molecule type" value="Genomic_DNA"/>
</dbReference>
<accession>A0ABN6ABC0</accession>
<protein>
    <submittedName>
        <fullName evidence="2">Uncharacterized protein</fullName>
    </submittedName>
</protein>
<keyword evidence="3" id="KW-1185">Reference proteome</keyword>
<evidence type="ECO:0000313" key="3">
    <source>
        <dbReference type="Proteomes" id="UP000465812"/>
    </source>
</evidence>
<feature type="compositionally biased region" description="Basic and acidic residues" evidence="1">
    <location>
        <begin position="1"/>
        <end position="11"/>
    </location>
</feature>
<gene>
    <name evidence="2" type="ORF">MMAN_44980</name>
</gene>
<reference evidence="2 3" key="1">
    <citation type="journal article" date="2019" name="Emerg. Microbes Infect.">
        <title>Comprehensive subspecies identification of 175 nontuberculous mycobacteria species based on 7547 genomic profiles.</title>
        <authorList>
            <person name="Matsumoto Y."/>
            <person name="Kinjo T."/>
            <person name="Motooka D."/>
            <person name="Nabeya D."/>
            <person name="Jung N."/>
            <person name="Uechi K."/>
            <person name="Horii T."/>
            <person name="Iida T."/>
            <person name="Fujita J."/>
            <person name="Nakamura S."/>
        </authorList>
    </citation>
    <scope>NUCLEOTIDE SEQUENCE [LARGE SCALE GENOMIC DNA]</scope>
    <source>
        <strain evidence="2 3">JCM 18113</strain>
    </source>
</reference>